<dbReference type="AlphaFoldDB" id="A0AA36C4X6"/>
<dbReference type="Proteomes" id="UP001177023">
    <property type="component" value="Unassembled WGS sequence"/>
</dbReference>
<evidence type="ECO:0000313" key="4">
    <source>
        <dbReference type="Proteomes" id="UP001177023"/>
    </source>
</evidence>
<keyword evidence="1" id="KW-0472">Membrane</keyword>
<accession>A0AA36C4X6</accession>
<reference evidence="3" key="1">
    <citation type="submission" date="2023-06" db="EMBL/GenBank/DDBJ databases">
        <authorList>
            <person name="Delattre M."/>
        </authorList>
    </citation>
    <scope>NUCLEOTIDE SEQUENCE</scope>
    <source>
        <strain evidence="3">AF72</strain>
    </source>
</reference>
<protein>
    <submittedName>
        <fullName evidence="3">Uncharacterized protein</fullName>
    </submittedName>
</protein>
<evidence type="ECO:0000313" key="3">
    <source>
        <dbReference type="EMBL" id="CAJ0558015.1"/>
    </source>
</evidence>
<keyword evidence="1" id="KW-0812">Transmembrane</keyword>
<keyword evidence="4" id="KW-1185">Reference proteome</keyword>
<dbReference type="EMBL" id="CATQJA010000177">
    <property type="protein sequence ID" value="CAJ0558015.1"/>
    <property type="molecule type" value="Genomic_DNA"/>
</dbReference>
<evidence type="ECO:0000256" key="1">
    <source>
        <dbReference type="SAM" id="Phobius"/>
    </source>
</evidence>
<feature type="transmembrane region" description="Helical" evidence="1">
    <location>
        <begin position="393"/>
        <end position="413"/>
    </location>
</feature>
<evidence type="ECO:0000256" key="2">
    <source>
        <dbReference type="SAM" id="SignalP"/>
    </source>
</evidence>
<keyword evidence="1" id="KW-1133">Transmembrane helix</keyword>
<feature type="chain" id="PRO_5041377363" evidence="2">
    <location>
        <begin position="21"/>
        <end position="482"/>
    </location>
</feature>
<comment type="caution">
    <text evidence="3">The sequence shown here is derived from an EMBL/GenBank/DDBJ whole genome shotgun (WGS) entry which is preliminary data.</text>
</comment>
<gene>
    <name evidence="3" type="ORF">MSPICULIGERA_LOCUS758</name>
</gene>
<feature type="non-terminal residue" evidence="3">
    <location>
        <position position="1"/>
    </location>
</feature>
<proteinExistence type="predicted"/>
<keyword evidence="2" id="KW-0732">Signal</keyword>
<feature type="signal peptide" evidence="2">
    <location>
        <begin position="1"/>
        <end position="20"/>
    </location>
</feature>
<name>A0AA36C4X6_9BILA</name>
<sequence>MMIPTGKLLLFLIFTANTAGTDYGEAFQRYTESWWTVAQPGFEGLEKMRALAGRADTLLTLAGPVGAVIAAGAKVIFPPTSPEARAIEQLKTQIFEQNQAIRHALLAGFAATHKAMVSLSWDERVRTPVTKLEEAFNDVLLDPATMHLHTDDYKNRCKDNTPLSVLKTIYDLVVRPCAIPTEADVLLSISARKTLRRIESTLPSPAPHTAAKYADAKIDFIVRITQTQDSRAYAKLEKLTKAQPDTFEKLIELMKGEYDDLMQPACILSAVYEEADGSRVALDMELLQIEQTIKSLILYGGACLNITEDGNPFRIEAKRKELASIITEITRHAADWAEKKELWSLIPATAEAAAAVVQQAFETSGLKQYEHGNAIDMMRPPVPIRDPAKTADVMFRIIISGTVIGLFCLFVYCMSNCRWKCRFVEVEYVVEEQVDDDAVDVRDVVLYPGSDDDDLAKIPVEFGRPLLIMIGMAAMLQNPATR</sequence>
<organism evidence="3 4">
    <name type="scientific">Mesorhabditis spiculigera</name>
    <dbReference type="NCBI Taxonomy" id="96644"/>
    <lineage>
        <taxon>Eukaryota</taxon>
        <taxon>Metazoa</taxon>
        <taxon>Ecdysozoa</taxon>
        <taxon>Nematoda</taxon>
        <taxon>Chromadorea</taxon>
        <taxon>Rhabditida</taxon>
        <taxon>Rhabditina</taxon>
        <taxon>Rhabditomorpha</taxon>
        <taxon>Rhabditoidea</taxon>
        <taxon>Rhabditidae</taxon>
        <taxon>Mesorhabditinae</taxon>
        <taxon>Mesorhabditis</taxon>
    </lineage>
</organism>